<organism evidence="5 6">
    <name type="scientific">Pseudaeromonas paramecii</name>
    <dbReference type="NCBI Taxonomy" id="2138166"/>
    <lineage>
        <taxon>Bacteria</taxon>
        <taxon>Pseudomonadati</taxon>
        <taxon>Pseudomonadota</taxon>
        <taxon>Gammaproteobacteria</taxon>
        <taxon>Aeromonadales</taxon>
        <taxon>Aeromonadaceae</taxon>
        <taxon>Pseudaeromonas</taxon>
    </lineage>
</organism>
<dbReference type="Pfam" id="PF00672">
    <property type="entry name" value="HAMP"/>
    <property type="match status" value="1"/>
</dbReference>
<dbReference type="InterPro" id="IPR029787">
    <property type="entry name" value="Nucleotide_cyclase"/>
</dbReference>
<dbReference type="InterPro" id="IPR042461">
    <property type="entry name" value="LapD_MoxY_peri_C"/>
</dbReference>
<keyword evidence="6" id="KW-1185">Reference proteome</keyword>
<feature type="domain" description="EAL" evidence="2">
    <location>
        <begin position="403"/>
        <end position="640"/>
    </location>
</feature>
<keyword evidence="1" id="KW-0812">Transmembrane</keyword>
<evidence type="ECO:0000259" key="3">
    <source>
        <dbReference type="PROSITE" id="PS50885"/>
    </source>
</evidence>
<dbReference type="InterPro" id="IPR003660">
    <property type="entry name" value="HAMP_dom"/>
</dbReference>
<dbReference type="Pfam" id="PF16448">
    <property type="entry name" value="LapD_MoxY_N"/>
    <property type="match status" value="1"/>
</dbReference>
<name>A0ABP8QIT1_9GAMM</name>
<dbReference type="PROSITE" id="PS50885">
    <property type="entry name" value="HAMP"/>
    <property type="match status" value="1"/>
</dbReference>
<dbReference type="InterPro" id="IPR043128">
    <property type="entry name" value="Rev_trsase/Diguanyl_cyclase"/>
</dbReference>
<evidence type="ECO:0000259" key="4">
    <source>
        <dbReference type="PROSITE" id="PS50887"/>
    </source>
</evidence>
<evidence type="ECO:0000256" key="1">
    <source>
        <dbReference type="SAM" id="Phobius"/>
    </source>
</evidence>
<evidence type="ECO:0000259" key="2">
    <source>
        <dbReference type="PROSITE" id="PS50883"/>
    </source>
</evidence>
<accession>A0ABP8QIT1</accession>
<feature type="domain" description="GGDEF" evidence="4">
    <location>
        <begin position="263"/>
        <end position="396"/>
    </location>
</feature>
<dbReference type="SMART" id="SM00052">
    <property type="entry name" value="EAL"/>
    <property type="match status" value="1"/>
</dbReference>
<dbReference type="InterPro" id="IPR032244">
    <property type="entry name" value="LapD_MoxY_N"/>
</dbReference>
<dbReference type="Gene3D" id="3.30.70.270">
    <property type="match status" value="1"/>
</dbReference>
<dbReference type="Pfam" id="PF00990">
    <property type="entry name" value="GGDEF"/>
    <property type="match status" value="1"/>
</dbReference>
<dbReference type="InterPro" id="IPR001633">
    <property type="entry name" value="EAL_dom"/>
</dbReference>
<dbReference type="PANTHER" id="PTHR33121:SF79">
    <property type="entry name" value="CYCLIC DI-GMP PHOSPHODIESTERASE PDED-RELATED"/>
    <property type="match status" value="1"/>
</dbReference>
<dbReference type="Proteomes" id="UP001501321">
    <property type="component" value="Unassembled WGS sequence"/>
</dbReference>
<dbReference type="Gene3D" id="3.30.110.200">
    <property type="match status" value="1"/>
</dbReference>
<sequence>MTLYRQLLMTMLGLFAILFVSAYWVQFQSTRDFLAEQLRTTVESTANSAGLALTPYLETGDQVGAESVLNAAFDGGYYRRIRLDLLASGEHIEKENTITIHDVPNWFINLHLFDSVNYDTVLTSGWLQLGKLQVEGHPGQAYFELWRGMSRLLVSFLVAFLVVTVLLMRALNLLLRPLEQIRHQAREIELHHFGHAIPLPRTLELRQVVQAINGMAGKLAKQFKEQAEAAERLRERAFRDAVSGLGNRAYFMGQVNSWIAEAGHGGIMLVAVDMLEDIYRDEGFAARDRMVAAVAKSIQACLQRFEAAACARISATEYAILLPGIEGLQLQETGEEINRAIAELVINPIAQNQSISVIGMTVREDKDDLSTLLTKADNALRRARTERLGAVVLEQASRDTLGRIAWKEIISRALQQGNLQFKSQPAILLETGQAHHEELFASIQQDDLAFSAGQFMPAVEQFKLGSEFDKAVLQAVAPTLHRQPNKRLAINLTMGSITSDAFHFWLADYLLQHEHLAGRLLFEMPETAIVYARHSVDKLVALLKARHFTWGVDQYGRYFQSLGYLESLMPAYVKVDHGYTGMVLKEEGDQAFLSAVCRAAHNAGIVTIATRVEDDAQVKALADLFVDGYQGYISPPQPFA</sequence>
<dbReference type="SMART" id="SM00267">
    <property type="entry name" value="GGDEF"/>
    <property type="match status" value="1"/>
</dbReference>
<dbReference type="RefSeq" id="WP_345014664.1">
    <property type="nucleotide sequence ID" value="NZ_BAABFC010000027.1"/>
</dbReference>
<dbReference type="InterPro" id="IPR050706">
    <property type="entry name" value="Cyclic-di-GMP_PDE-like"/>
</dbReference>
<dbReference type="PANTHER" id="PTHR33121">
    <property type="entry name" value="CYCLIC DI-GMP PHOSPHODIESTERASE PDEF"/>
    <property type="match status" value="1"/>
</dbReference>
<dbReference type="SMART" id="SM00304">
    <property type="entry name" value="HAMP"/>
    <property type="match status" value="1"/>
</dbReference>
<dbReference type="Gene3D" id="3.20.20.450">
    <property type="entry name" value="EAL domain"/>
    <property type="match status" value="1"/>
</dbReference>
<dbReference type="SUPFAM" id="SSF141868">
    <property type="entry name" value="EAL domain-like"/>
    <property type="match status" value="1"/>
</dbReference>
<dbReference type="EMBL" id="BAABFC010000027">
    <property type="protein sequence ID" value="GAA4503718.1"/>
    <property type="molecule type" value="Genomic_DNA"/>
</dbReference>
<feature type="transmembrane region" description="Helical" evidence="1">
    <location>
        <begin position="152"/>
        <end position="175"/>
    </location>
</feature>
<evidence type="ECO:0000313" key="5">
    <source>
        <dbReference type="EMBL" id="GAA4503718.1"/>
    </source>
</evidence>
<protein>
    <submittedName>
        <fullName evidence="5">LapD/MoxY N-terminal periplasmic domain-containing protein</fullName>
    </submittedName>
</protein>
<dbReference type="Gene3D" id="6.10.340.10">
    <property type="match status" value="1"/>
</dbReference>
<dbReference type="PROSITE" id="PS50887">
    <property type="entry name" value="GGDEF"/>
    <property type="match status" value="1"/>
</dbReference>
<keyword evidence="1" id="KW-1133">Transmembrane helix</keyword>
<dbReference type="Pfam" id="PF00563">
    <property type="entry name" value="EAL"/>
    <property type="match status" value="1"/>
</dbReference>
<dbReference type="SUPFAM" id="SSF55073">
    <property type="entry name" value="Nucleotide cyclase"/>
    <property type="match status" value="1"/>
</dbReference>
<dbReference type="Gene3D" id="6.20.270.20">
    <property type="entry name" value="LapD/MoxY periplasmic domain"/>
    <property type="match status" value="1"/>
</dbReference>
<dbReference type="PROSITE" id="PS50883">
    <property type="entry name" value="EAL"/>
    <property type="match status" value="1"/>
</dbReference>
<comment type="caution">
    <text evidence="5">The sequence shown here is derived from an EMBL/GenBank/DDBJ whole genome shotgun (WGS) entry which is preliminary data.</text>
</comment>
<reference evidence="6" key="1">
    <citation type="journal article" date="2019" name="Int. J. Syst. Evol. Microbiol.">
        <title>The Global Catalogue of Microorganisms (GCM) 10K type strain sequencing project: providing services to taxonomists for standard genome sequencing and annotation.</title>
        <authorList>
            <consortium name="The Broad Institute Genomics Platform"/>
            <consortium name="The Broad Institute Genome Sequencing Center for Infectious Disease"/>
            <person name="Wu L."/>
            <person name="Ma J."/>
        </authorList>
    </citation>
    <scope>NUCLEOTIDE SEQUENCE [LARGE SCALE GENOMIC DNA]</scope>
    <source>
        <strain evidence="6">JCM 32226</strain>
    </source>
</reference>
<dbReference type="CDD" id="cd06225">
    <property type="entry name" value="HAMP"/>
    <property type="match status" value="1"/>
</dbReference>
<gene>
    <name evidence="5" type="ORF">GCM10023095_30460</name>
</gene>
<keyword evidence="1" id="KW-0472">Membrane</keyword>
<proteinExistence type="predicted"/>
<feature type="transmembrane region" description="Helical" evidence="1">
    <location>
        <begin position="6"/>
        <end position="25"/>
    </location>
</feature>
<feature type="domain" description="HAMP" evidence="3">
    <location>
        <begin position="172"/>
        <end position="224"/>
    </location>
</feature>
<dbReference type="InterPro" id="IPR035919">
    <property type="entry name" value="EAL_sf"/>
</dbReference>
<dbReference type="CDD" id="cd01948">
    <property type="entry name" value="EAL"/>
    <property type="match status" value="1"/>
</dbReference>
<evidence type="ECO:0000313" key="6">
    <source>
        <dbReference type="Proteomes" id="UP001501321"/>
    </source>
</evidence>
<dbReference type="InterPro" id="IPR000160">
    <property type="entry name" value="GGDEF_dom"/>
</dbReference>